<dbReference type="InterPro" id="IPR036928">
    <property type="entry name" value="AS_sf"/>
</dbReference>
<evidence type="ECO:0000313" key="3">
    <source>
        <dbReference type="EMBL" id="MFC7217466.1"/>
    </source>
</evidence>
<dbReference type="Gene3D" id="3.90.1300.10">
    <property type="entry name" value="Amidase signature (AS) domain"/>
    <property type="match status" value="1"/>
</dbReference>
<feature type="domain" description="Amidase" evidence="2">
    <location>
        <begin position="43"/>
        <end position="447"/>
    </location>
</feature>
<dbReference type="InterPro" id="IPR023631">
    <property type="entry name" value="Amidase_dom"/>
</dbReference>
<dbReference type="Proteomes" id="UP001596413">
    <property type="component" value="Unassembled WGS sequence"/>
</dbReference>
<comment type="caution">
    <text evidence="3">The sequence shown here is derived from an EMBL/GenBank/DDBJ whole genome shotgun (WGS) entry which is preliminary data.</text>
</comment>
<name>A0ABW2GC87_9ACTN</name>
<dbReference type="EMBL" id="JBHSZO010000005">
    <property type="protein sequence ID" value="MFC7217466.1"/>
    <property type="molecule type" value="Genomic_DNA"/>
</dbReference>
<dbReference type="Pfam" id="PF01425">
    <property type="entry name" value="Amidase"/>
    <property type="match status" value="1"/>
</dbReference>
<protein>
    <submittedName>
        <fullName evidence="3">Amidase</fullName>
        <ecNumber evidence="3">3.5.1.4</ecNumber>
    </submittedName>
</protein>
<dbReference type="InterPro" id="IPR020556">
    <property type="entry name" value="Amidase_CS"/>
</dbReference>
<dbReference type="NCBIfam" id="NF005899">
    <property type="entry name" value="PRK07869.1"/>
    <property type="match status" value="1"/>
</dbReference>
<dbReference type="PROSITE" id="PS00571">
    <property type="entry name" value="AMIDASES"/>
    <property type="match status" value="1"/>
</dbReference>
<evidence type="ECO:0000256" key="1">
    <source>
        <dbReference type="ARBA" id="ARBA00009199"/>
    </source>
</evidence>
<proteinExistence type="inferred from homology"/>
<dbReference type="RefSeq" id="WP_386412205.1">
    <property type="nucleotide sequence ID" value="NZ_JBHSZO010000005.1"/>
</dbReference>
<gene>
    <name evidence="3" type="ORF">ACFQLX_04655</name>
</gene>
<dbReference type="InterPro" id="IPR000120">
    <property type="entry name" value="Amidase"/>
</dbReference>
<accession>A0ABW2GC87</accession>
<keyword evidence="4" id="KW-1185">Reference proteome</keyword>
<sequence>MTNTVTAVTDDILATHDAVALAALVRAGHLSPAELAEAARARVERVDGELAAVATRLPEPALGHTGRLAGVPTFVKDNTDYAGLPTGHGSAAFTARPARRHAPFTRQLLSSGVSVLGKTRLPEFGFNATTEFAAAPPARNPWHTGHSTGGSSGGSAALVAAGAVPLAHANDGGGSIRIPAACCGLVGLKATRGRLVANEEGRRLPIDIISDGVLTRTVRDTAAFFAAAEDYRPAPGLPALGLVEGPGKRRLRIGLVLDSPTGAVTDAETRAAVTATAEALEKLGHTVEPARLPLAPTFEADFITYWGMLSFLCGAMGKLAFGRGFEARRMDGLSQGLRARYRGSLLSTPAFLRRLRHGVRETTAAAFTGHDLLLTPVLAHTTPELGHLSPNVPYEELIGRLSSYVAFTPLANIAGTPALSLPGGTTAAGLPIGVMLSAMHGDERTLLETGFELEAVRPWQPLVGS</sequence>
<dbReference type="GO" id="GO:0004040">
    <property type="term" value="F:amidase activity"/>
    <property type="evidence" value="ECO:0007669"/>
    <property type="project" value="UniProtKB-EC"/>
</dbReference>
<keyword evidence="3" id="KW-0378">Hydrolase</keyword>
<organism evidence="3 4">
    <name type="scientific">Streptomyces polyrhachis</name>
    <dbReference type="NCBI Taxonomy" id="1282885"/>
    <lineage>
        <taxon>Bacteria</taxon>
        <taxon>Bacillati</taxon>
        <taxon>Actinomycetota</taxon>
        <taxon>Actinomycetes</taxon>
        <taxon>Kitasatosporales</taxon>
        <taxon>Streptomycetaceae</taxon>
        <taxon>Streptomyces</taxon>
    </lineage>
</organism>
<dbReference type="SUPFAM" id="SSF75304">
    <property type="entry name" value="Amidase signature (AS) enzymes"/>
    <property type="match status" value="1"/>
</dbReference>
<dbReference type="EC" id="3.5.1.4" evidence="3"/>
<comment type="similarity">
    <text evidence="1">Belongs to the amidase family.</text>
</comment>
<evidence type="ECO:0000259" key="2">
    <source>
        <dbReference type="Pfam" id="PF01425"/>
    </source>
</evidence>
<dbReference type="PANTHER" id="PTHR11895:SF7">
    <property type="entry name" value="GLUTAMYL-TRNA(GLN) AMIDOTRANSFERASE SUBUNIT A, MITOCHONDRIAL"/>
    <property type="match status" value="1"/>
</dbReference>
<reference evidence="4" key="1">
    <citation type="journal article" date="2019" name="Int. J. Syst. Evol. Microbiol.">
        <title>The Global Catalogue of Microorganisms (GCM) 10K type strain sequencing project: providing services to taxonomists for standard genome sequencing and annotation.</title>
        <authorList>
            <consortium name="The Broad Institute Genomics Platform"/>
            <consortium name="The Broad Institute Genome Sequencing Center for Infectious Disease"/>
            <person name="Wu L."/>
            <person name="Ma J."/>
        </authorList>
    </citation>
    <scope>NUCLEOTIDE SEQUENCE [LARGE SCALE GENOMIC DNA]</scope>
    <source>
        <strain evidence="4">CGMCC 1.13681</strain>
    </source>
</reference>
<dbReference type="PANTHER" id="PTHR11895">
    <property type="entry name" value="TRANSAMIDASE"/>
    <property type="match status" value="1"/>
</dbReference>
<evidence type="ECO:0000313" key="4">
    <source>
        <dbReference type="Proteomes" id="UP001596413"/>
    </source>
</evidence>